<dbReference type="PANTHER" id="PTHR48081">
    <property type="entry name" value="AB HYDROLASE SUPERFAMILY PROTEIN C4A8.06C"/>
    <property type="match status" value="1"/>
</dbReference>
<dbReference type="Proteomes" id="UP000297861">
    <property type="component" value="Unassembled WGS sequence"/>
</dbReference>
<keyword evidence="2 4" id="KW-0378">Hydrolase</keyword>
<accession>A0A4Y8L619</accession>
<dbReference type="GO" id="GO:0016787">
    <property type="term" value="F:hydrolase activity"/>
    <property type="evidence" value="ECO:0007669"/>
    <property type="project" value="UniProtKB-KW"/>
</dbReference>
<dbReference type="Pfam" id="PF07859">
    <property type="entry name" value="Abhydrolase_3"/>
    <property type="match status" value="1"/>
</dbReference>
<protein>
    <submittedName>
        <fullName evidence="4">Alpha/beta hydrolase</fullName>
    </submittedName>
</protein>
<reference evidence="4 5" key="1">
    <citation type="submission" date="2019-03" db="EMBL/GenBank/DDBJ databases">
        <title>San Antonio Military Medical Center submission to MRSN (WRAIR), pending publication.</title>
        <authorList>
            <person name="Blyth D.M."/>
            <person name="Mccarthy S.L."/>
            <person name="Schall S.E."/>
            <person name="Stam J.A."/>
            <person name="Ong A.C."/>
            <person name="Mcgann P.T."/>
        </authorList>
    </citation>
    <scope>NUCLEOTIDE SEQUENCE [LARGE SCALE GENOMIC DNA]</scope>
    <source>
        <strain evidence="4 5">MRSN571793</strain>
    </source>
</reference>
<dbReference type="AlphaFoldDB" id="A0A4Y8L619"/>
<evidence type="ECO:0000313" key="4">
    <source>
        <dbReference type="EMBL" id="TFD96942.1"/>
    </source>
</evidence>
<dbReference type="InterPro" id="IPR013094">
    <property type="entry name" value="AB_hydrolase_3"/>
</dbReference>
<dbReference type="RefSeq" id="WP_134436192.1">
    <property type="nucleotide sequence ID" value="NZ_SOML01000004.1"/>
</dbReference>
<proteinExistence type="inferred from homology"/>
<name>A0A4Y8L619_9BACT</name>
<dbReference type="Gene3D" id="3.40.50.1820">
    <property type="entry name" value="alpha/beta hydrolase"/>
    <property type="match status" value="1"/>
</dbReference>
<dbReference type="SUPFAM" id="SSF53474">
    <property type="entry name" value="alpha/beta-Hydrolases"/>
    <property type="match status" value="1"/>
</dbReference>
<dbReference type="EMBL" id="SOML01000004">
    <property type="protein sequence ID" value="TFD96942.1"/>
    <property type="molecule type" value="Genomic_DNA"/>
</dbReference>
<dbReference type="InterPro" id="IPR050300">
    <property type="entry name" value="GDXG_lipolytic_enzyme"/>
</dbReference>
<dbReference type="PANTHER" id="PTHR48081:SF8">
    <property type="entry name" value="ALPHA_BETA HYDROLASE FOLD-3 DOMAIN-CONTAINING PROTEIN-RELATED"/>
    <property type="match status" value="1"/>
</dbReference>
<evidence type="ECO:0000259" key="3">
    <source>
        <dbReference type="Pfam" id="PF07859"/>
    </source>
</evidence>
<comment type="similarity">
    <text evidence="1">Belongs to the 'GDXG' lipolytic enzyme family.</text>
</comment>
<keyword evidence="5" id="KW-1185">Reference proteome</keyword>
<dbReference type="PROSITE" id="PS01173">
    <property type="entry name" value="LIPASE_GDXG_HIS"/>
    <property type="match status" value="1"/>
</dbReference>
<evidence type="ECO:0000256" key="1">
    <source>
        <dbReference type="ARBA" id="ARBA00010515"/>
    </source>
</evidence>
<dbReference type="STRING" id="1121485.GCA_000426485_03568"/>
<comment type="caution">
    <text evidence="4">The sequence shown here is derived from an EMBL/GenBank/DDBJ whole genome shotgun (WGS) entry which is preliminary data.</text>
</comment>
<gene>
    <name evidence="4" type="ORF">E2605_09025</name>
</gene>
<sequence length="326" mass="36592">MEKEYKIKDYLKDPHLTLSTREYLRVLNSGDKPVEALPVADARKVLENAQSSITVDLSGIREEKVNVELSKYSIGINIVRSETSKDPVPAFIFIHGGGWVLGDYPTHKRLVRDIVVTSGYTALFINYSPSPEAKYPVAINEIFETAKWIFEHGDELKIDKDRLAIVGNSVGGNMSAVTSLKAKEEGLSIIKAQALLWPVTDAAFDWESYKLYGEQRFLTASLMKWMFDQYTTEPADRDEIYLSPLRASKEQLQGLPPTFIAVAENDILRDQGEEFGIHLDEAGVDVTTVRYNGVIHDWGMLNGYAAIPQTIAVVNQVAEFLRRYLG</sequence>
<dbReference type="InterPro" id="IPR029058">
    <property type="entry name" value="AB_hydrolase_fold"/>
</dbReference>
<evidence type="ECO:0000256" key="2">
    <source>
        <dbReference type="ARBA" id="ARBA00022801"/>
    </source>
</evidence>
<organism evidence="4 5">
    <name type="scientific">Dysgonomonas capnocytophagoides</name>
    <dbReference type="NCBI Taxonomy" id="45254"/>
    <lineage>
        <taxon>Bacteria</taxon>
        <taxon>Pseudomonadati</taxon>
        <taxon>Bacteroidota</taxon>
        <taxon>Bacteroidia</taxon>
        <taxon>Bacteroidales</taxon>
        <taxon>Dysgonomonadaceae</taxon>
        <taxon>Dysgonomonas</taxon>
    </lineage>
</organism>
<evidence type="ECO:0000313" key="5">
    <source>
        <dbReference type="Proteomes" id="UP000297861"/>
    </source>
</evidence>
<dbReference type="OrthoDB" id="9777975at2"/>
<feature type="domain" description="Alpha/beta hydrolase fold-3" evidence="3">
    <location>
        <begin position="92"/>
        <end position="298"/>
    </location>
</feature>
<dbReference type="InterPro" id="IPR002168">
    <property type="entry name" value="Lipase_GDXG_HIS_AS"/>
</dbReference>